<evidence type="ECO:0000313" key="2">
    <source>
        <dbReference type="Proteomes" id="UP000325313"/>
    </source>
</evidence>
<name>A0A5B0NB99_PUCGR</name>
<comment type="caution">
    <text evidence="1">The sequence shown here is derived from an EMBL/GenBank/DDBJ whole genome shotgun (WGS) entry which is preliminary data.</text>
</comment>
<accession>A0A5B0NB99</accession>
<reference evidence="1 2" key="1">
    <citation type="submission" date="2019-05" db="EMBL/GenBank/DDBJ databases">
        <title>Emergence of the Ug99 lineage of the wheat stem rust pathogen through somatic hybridization.</title>
        <authorList>
            <person name="Li F."/>
            <person name="Upadhyaya N.M."/>
            <person name="Sperschneider J."/>
            <person name="Matny O."/>
            <person name="Nguyen-Phuc H."/>
            <person name="Mago R."/>
            <person name="Raley C."/>
            <person name="Miller M.E."/>
            <person name="Silverstein K.A.T."/>
            <person name="Henningsen E."/>
            <person name="Hirsch C.D."/>
            <person name="Visser B."/>
            <person name="Pretorius Z.A."/>
            <person name="Steffenson B.J."/>
            <person name="Schwessinger B."/>
            <person name="Dodds P.N."/>
            <person name="Figueroa M."/>
        </authorList>
    </citation>
    <scope>NUCLEOTIDE SEQUENCE [LARGE SCALE GENOMIC DNA]</scope>
    <source>
        <strain evidence="1 2">Ug99</strain>
    </source>
</reference>
<dbReference type="AlphaFoldDB" id="A0A5B0NB99"/>
<protein>
    <submittedName>
        <fullName evidence="1">Uncharacterized protein</fullName>
    </submittedName>
</protein>
<sequence>MEHKSNWQDWGARWDRRNEAGHGQLEHNIQATATTYISSPQKTWASPPFVKPSSKFDAISPPNRWRALTFSKSWKRCWRRPLLSSISKRLFIILTSMTNHFVA</sequence>
<dbReference type="Proteomes" id="UP000325313">
    <property type="component" value="Unassembled WGS sequence"/>
</dbReference>
<gene>
    <name evidence="1" type="ORF">PGTUg99_014041</name>
</gene>
<evidence type="ECO:0000313" key="1">
    <source>
        <dbReference type="EMBL" id="KAA1085248.1"/>
    </source>
</evidence>
<dbReference type="EMBL" id="VDEP01000415">
    <property type="protein sequence ID" value="KAA1085248.1"/>
    <property type="molecule type" value="Genomic_DNA"/>
</dbReference>
<organism evidence="1 2">
    <name type="scientific">Puccinia graminis f. sp. tritici</name>
    <dbReference type="NCBI Taxonomy" id="56615"/>
    <lineage>
        <taxon>Eukaryota</taxon>
        <taxon>Fungi</taxon>
        <taxon>Dikarya</taxon>
        <taxon>Basidiomycota</taxon>
        <taxon>Pucciniomycotina</taxon>
        <taxon>Pucciniomycetes</taxon>
        <taxon>Pucciniales</taxon>
        <taxon>Pucciniaceae</taxon>
        <taxon>Puccinia</taxon>
    </lineage>
</organism>
<proteinExistence type="predicted"/>